<evidence type="ECO:0000256" key="2">
    <source>
        <dbReference type="ARBA" id="ARBA00010463"/>
    </source>
</evidence>
<dbReference type="Proteomes" id="UP000828390">
    <property type="component" value="Unassembled WGS sequence"/>
</dbReference>
<gene>
    <name evidence="6" type="ORF">DPMN_113042</name>
</gene>
<proteinExistence type="inferred from homology"/>
<dbReference type="GO" id="GO:0005765">
    <property type="term" value="C:lysosomal membrane"/>
    <property type="evidence" value="ECO:0007669"/>
    <property type="project" value="UniProtKB-SubCell"/>
</dbReference>
<dbReference type="GO" id="GO:0099078">
    <property type="term" value="C:BORC complex"/>
    <property type="evidence" value="ECO:0007669"/>
    <property type="project" value="TreeGrafter"/>
</dbReference>
<dbReference type="Pfam" id="PF10167">
    <property type="entry name" value="BORCS8"/>
    <property type="match status" value="1"/>
</dbReference>
<comment type="similarity">
    <text evidence="2">Belongs to the BORCS8 family.</text>
</comment>
<accession>A0A9D4QRH3</accession>
<feature type="compositionally biased region" description="Polar residues" evidence="5">
    <location>
        <begin position="147"/>
        <end position="159"/>
    </location>
</feature>
<keyword evidence="4" id="KW-0458">Lysosome</keyword>
<evidence type="ECO:0000313" key="7">
    <source>
        <dbReference type="Proteomes" id="UP000828390"/>
    </source>
</evidence>
<protein>
    <submittedName>
        <fullName evidence="6">Uncharacterized protein</fullName>
    </submittedName>
</protein>
<organism evidence="6 7">
    <name type="scientific">Dreissena polymorpha</name>
    <name type="common">Zebra mussel</name>
    <name type="synonym">Mytilus polymorpha</name>
    <dbReference type="NCBI Taxonomy" id="45954"/>
    <lineage>
        <taxon>Eukaryota</taxon>
        <taxon>Metazoa</taxon>
        <taxon>Spiralia</taxon>
        <taxon>Lophotrochozoa</taxon>
        <taxon>Mollusca</taxon>
        <taxon>Bivalvia</taxon>
        <taxon>Autobranchia</taxon>
        <taxon>Heteroconchia</taxon>
        <taxon>Euheterodonta</taxon>
        <taxon>Imparidentia</taxon>
        <taxon>Neoheterodontei</taxon>
        <taxon>Myida</taxon>
        <taxon>Dreissenoidea</taxon>
        <taxon>Dreissenidae</taxon>
        <taxon>Dreissena</taxon>
    </lineage>
</organism>
<dbReference type="PANTHER" id="PTHR21146:SF0">
    <property type="entry name" value="BLOC-1-RELATED COMPLEX SUBUNIT 8"/>
    <property type="match status" value="1"/>
</dbReference>
<name>A0A9D4QRH3_DREPO</name>
<evidence type="ECO:0000256" key="3">
    <source>
        <dbReference type="ARBA" id="ARBA00023136"/>
    </source>
</evidence>
<dbReference type="EMBL" id="JAIWYP010000004">
    <property type="protein sequence ID" value="KAH3839610.1"/>
    <property type="molecule type" value="Genomic_DNA"/>
</dbReference>
<dbReference type="AlphaFoldDB" id="A0A9D4QRH3"/>
<dbReference type="PANTHER" id="PTHR21146">
    <property type="entry name" value="MEF2B PROTEIN"/>
    <property type="match status" value="1"/>
</dbReference>
<feature type="region of interest" description="Disordered" evidence="5">
    <location>
        <begin position="1"/>
        <end position="20"/>
    </location>
</feature>
<sequence length="199" mass="21884">MENAFSYVTNSPSSMQGGDSRYNKLTQAQMFRDANPDLELEVKTKKVTERISESMNIIANEPSLAFFRIQEHVRKCLPQLAETKHEVQDIQQQVQGACFDAEYAANAVESMHKSGAHFSQISELLRNSVFFKQQIDFEQARREQKKNNPSMYSTVSSPDINLAAAPGTGPGIPPGGKAQTSGPQATWSGAGEAGHVRAH</sequence>
<reference evidence="6" key="1">
    <citation type="journal article" date="2019" name="bioRxiv">
        <title>The Genome of the Zebra Mussel, Dreissena polymorpha: A Resource for Invasive Species Research.</title>
        <authorList>
            <person name="McCartney M.A."/>
            <person name="Auch B."/>
            <person name="Kono T."/>
            <person name="Mallez S."/>
            <person name="Zhang Y."/>
            <person name="Obille A."/>
            <person name="Becker A."/>
            <person name="Abrahante J.E."/>
            <person name="Garbe J."/>
            <person name="Badalamenti J.P."/>
            <person name="Herman A."/>
            <person name="Mangelson H."/>
            <person name="Liachko I."/>
            <person name="Sullivan S."/>
            <person name="Sone E.D."/>
            <person name="Koren S."/>
            <person name="Silverstein K.A.T."/>
            <person name="Beckman K.B."/>
            <person name="Gohl D.M."/>
        </authorList>
    </citation>
    <scope>NUCLEOTIDE SEQUENCE</scope>
    <source>
        <strain evidence="6">Duluth1</strain>
        <tissue evidence="6">Whole animal</tissue>
    </source>
</reference>
<evidence type="ECO:0000256" key="1">
    <source>
        <dbReference type="ARBA" id="ARBA00004656"/>
    </source>
</evidence>
<keyword evidence="3" id="KW-0472">Membrane</keyword>
<comment type="subcellular location">
    <subcellularLocation>
        <location evidence="1">Lysosome membrane</location>
    </subcellularLocation>
</comment>
<reference evidence="6" key="2">
    <citation type="submission" date="2020-11" db="EMBL/GenBank/DDBJ databases">
        <authorList>
            <person name="McCartney M.A."/>
            <person name="Auch B."/>
            <person name="Kono T."/>
            <person name="Mallez S."/>
            <person name="Becker A."/>
            <person name="Gohl D.M."/>
            <person name="Silverstein K.A.T."/>
            <person name="Koren S."/>
            <person name="Bechman K.B."/>
            <person name="Herman A."/>
            <person name="Abrahante J.E."/>
            <person name="Garbe J."/>
        </authorList>
    </citation>
    <scope>NUCLEOTIDE SEQUENCE</scope>
    <source>
        <strain evidence="6">Duluth1</strain>
        <tissue evidence="6">Whole animal</tissue>
    </source>
</reference>
<comment type="caution">
    <text evidence="6">The sequence shown here is derived from an EMBL/GenBank/DDBJ whole genome shotgun (WGS) entry which is preliminary data.</text>
</comment>
<evidence type="ECO:0000256" key="4">
    <source>
        <dbReference type="ARBA" id="ARBA00023228"/>
    </source>
</evidence>
<evidence type="ECO:0000256" key="5">
    <source>
        <dbReference type="SAM" id="MobiDB-lite"/>
    </source>
</evidence>
<evidence type="ECO:0000313" key="6">
    <source>
        <dbReference type="EMBL" id="KAH3839610.1"/>
    </source>
</evidence>
<feature type="region of interest" description="Disordered" evidence="5">
    <location>
        <begin position="141"/>
        <end position="199"/>
    </location>
</feature>
<dbReference type="InterPro" id="IPR019320">
    <property type="entry name" value="BORCS8"/>
</dbReference>
<keyword evidence="7" id="KW-1185">Reference proteome</keyword>
<dbReference type="OrthoDB" id="10044187at2759"/>